<dbReference type="PANTHER" id="PTHR36510">
    <property type="entry name" value="GLUTAMATE--CYSTEINE LIGASE 2-RELATED"/>
    <property type="match status" value="1"/>
</dbReference>
<evidence type="ECO:0000256" key="2">
    <source>
        <dbReference type="ARBA" id="ARBA00022741"/>
    </source>
</evidence>
<reference evidence="6 7" key="1">
    <citation type="submission" date="2024-06" db="EMBL/GenBank/DDBJ databases">
        <title>The Natural Products Discovery Center: Release of the First 8490 Sequenced Strains for Exploring Actinobacteria Biosynthetic Diversity.</title>
        <authorList>
            <person name="Kalkreuter E."/>
            <person name="Kautsar S.A."/>
            <person name="Yang D."/>
            <person name="Bader C.D."/>
            <person name="Teijaro C.N."/>
            <person name="Fluegel L."/>
            <person name="Davis C.M."/>
            <person name="Simpson J.R."/>
            <person name="Lauterbach L."/>
            <person name="Steele A.D."/>
            <person name="Gui C."/>
            <person name="Meng S."/>
            <person name="Li G."/>
            <person name="Viehrig K."/>
            <person name="Ye F."/>
            <person name="Su P."/>
            <person name="Kiefer A.F."/>
            <person name="Nichols A."/>
            <person name="Cepeda A.J."/>
            <person name="Yan W."/>
            <person name="Fan B."/>
            <person name="Jiang Y."/>
            <person name="Adhikari A."/>
            <person name="Zheng C.-J."/>
            <person name="Schuster L."/>
            <person name="Cowan T.M."/>
            <person name="Smanski M.J."/>
            <person name="Chevrette M.G."/>
            <person name="De Carvalho L.P.S."/>
            <person name="Shen B."/>
        </authorList>
    </citation>
    <scope>NUCLEOTIDE SEQUENCE [LARGE SCALE GENOMIC DNA]</scope>
    <source>
        <strain evidence="6 7">NPDC048946</strain>
    </source>
</reference>
<dbReference type="Proteomes" id="UP001551482">
    <property type="component" value="Unassembled WGS sequence"/>
</dbReference>
<comment type="catalytic activity">
    <reaction evidence="4 5">
        <text>L-cysteine + L-glutamate + ATP = gamma-L-glutamyl-L-cysteine + ADP + phosphate + H(+)</text>
        <dbReference type="Rhea" id="RHEA:13285"/>
        <dbReference type="ChEBI" id="CHEBI:15378"/>
        <dbReference type="ChEBI" id="CHEBI:29985"/>
        <dbReference type="ChEBI" id="CHEBI:30616"/>
        <dbReference type="ChEBI" id="CHEBI:35235"/>
        <dbReference type="ChEBI" id="CHEBI:43474"/>
        <dbReference type="ChEBI" id="CHEBI:58173"/>
        <dbReference type="ChEBI" id="CHEBI:456216"/>
        <dbReference type="EC" id="6.3.2.2"/>
    </reaction>
</comment>
<comment type="function">
    <text evidence="5">ATP-dependent carboxylate-amine ligase which exhibits weak glutamate--cysteine ligase activity.</text>
</comment>
<evidence type="ECO:0000313" key="7">
    <source>
        <dbReference type="Proteomes" id="UP001551482"/>
    </source>
</evidence>
<accession>A0ABV3DVF1</accession>
<dbReference type="Pfam" id="PF04107">
    <property type="entry name" value="GCS2"/>
    <property type="match status" value="1"/>
</dbReference>
<dbReference type="InterPro" id="IPR014746">
    <property type="entry name" value="Gln_synth/guanido_kin_cat_dom"/>
</dbReference>
<dbReference type="InterPro" id="IPR050141">
    <property type="entry name" value="GCL_type2/YbdK_subfam"/>
</dbReference>
<dbReference type="RefSeq" id="WP_358363933.1">
    <property type="nucleotide sequence ID" value="NZ_JBEZFP010000192.1"/>
</dbReference>
<evidence type="ECO:0000256" key="4">
    <source>
        <dbReference type="ARBA" id="ARBA00048819"/>
    </source>
</evidence>
<dbReference type="NCBIfam" id="TIGR02050">
    <property type="entry name" value="gshA_cyan_rel"/>
    <property type="match status" value="1"/>
</dbReference>
<dbReference type="Gene3D" id="3.30.590.20">
    <property type="match status" value="1"/>
</dbReference>
<protein>
    <recommendedName>
        <fullName evidence="5">Putative glutamate--cysteine ligase 2</fullName>
        <ecNumber evidence="5">6.3.2.2</ecNumber>
    </recommendedName>
    <alternativeName>
        <fullName evidence="5">Gamma-glutamylcysteine synthetase 2</fullName>
        <shortName evidence="5">GCS 2</shortName>
        <shortName evidence="5">Gamma-GCS 2</shortName>
    </alternativeName>
</protein>
<proteinExistence type="inferred from homology"/>
<keyword evidence="3 5" id="KW-0067">ATP-binding</keyword>
<comment type="similarity">
    <text evidence="5">Belongs to the glutamate--cysteine ligase type 2 family. YbdK subfamily.</text>
</comment>
<dbReference type="HAMAP" id="MF_01609">
    <property type="entry name" value="Glu_cys_ligase_2"/>
    <property type="match status" value="1"/>
</dbReference>
<keyword evidence="7" id="KW-1185">Reference proteome</keyword>
<comment type="caution">
    <text evidence="6">The sequence shown here is derived from an EMBL/GenBank/DDBJ whole genome shotgun (WGS) entry which is preliminary data.</text>
</comment>
<dbReference type="InterPro" id="IPR006336">
    <property type="entry name" value="GCS2"/>
</dbReference>
<dbReference type="GO" id="GO:0004357">
    <property type="term" value="F:glutamate-cysteine ligase activity"/>
    <property type="evidence" value="ECO:0007669"/>
    <property type="project" value="UniProtKB-EC"/>
</dbReference>
<dbReference type="EMBL" id="JBEZFP010000192">
    <property type="protein sequence ID" value="MEU8139686.1"/>
    <property type="molecule type" value="Genomic_DNA"/>
</dbReference>
<evidence type="ECO:0000256" key="1">
    <source>
        <dbReference type="ARBA" id="ARBA00022598"/>
    </source>
</evidence>
<keyword evidence="1 5" id="KW-0436">Ligase</keyword>
<evidence type="ECO:0000256" key="5">
    <source>
        <dbReference type="HAMAP-Rule" id="MF_01609"/>
    </source>
</evidence>
<dbReference type="InterPro" id="IPR011793">
    <property type="entry name" value="YbdK"/>
</dbReference>
<organism evidence="6 7">
    <name type="scientific">Streptodolium elevatio</name>
    <dbReference type="NCBI Taxonomy" id="3157996"/>
    <lineage>
        <taxon>Bacteria</taxon>
        <taxon>Bacillati</taxon>
        <taxon>Actinomycetota</taxon>
        <taxon>Actinomycetes</taxon>
        <taxon>Kitasatosporales</taxon>
        <taxon>Streptomycetaceae</taxon>
        <taxon>Streptodolium</taxon>
    </lineage>
</organism>
<dbReference type="NCBIfam" id="NF010041">
    <property type="entry name" value="PRK13517.1-1"/>
    <property type="match status" value="1"/>
</dbReference>
<evidence type="ECO:0000313" key="6">
    <source>
        <dbReference type="EMBL" id="MEU8139686.1"/>
    </source>
</evidence>
<sequence>MPVRIGVEEEFHIVDLSTGMPVSAASGLLERLPDRTFVRELQQSVVETNSRVHDTLDSLRTDLASTRLLLAETAAPLGLGVMAAGAPPQTRTGTLDATPTSRYARMMEEYAAVADEQLICAAQVHVDVPDRDTGVQAMARLAPWVPVLLALSASSPFWLGADTGYASWRNLVMQRWPTSGPPGAYASAAEYEAMVDELIQAKVIADSGMVYFDLRLSAHQDTLELRVCDACPRVDTVVMIAGLFRAMVVDACEAVRDGGTAPGESAAPTVQAVRPEWLRAATWRAARSGLRGDLLNPVDRRAAPAAQVVRTLLERFRGALEAAGDWATVADLVDRELAGGGAAHRLRAVADDTGLDDVVDLLVAETQGAR</sequence>
<dbReference type="SUPFAM" id="SSF55931">
    <property type="entry name" value="Glutamine synthetase/guanido kinase"/>
    <property type="match status" value="1"/>
</dbReference>
<evidence type="ECO:0000256" key="3">
    <source>
        <dbReference type="ARBA" id="ARBA00022840"/>
    </source>
</evidence>
<keyword evidence="2 5" id="KW-0547">Nucleotide-binding</keyword>
<name>A0ABV3DVF1_9ACTN</name>
<gene>
    <name evidence="6" type="ORF">AB0C36_40115</name>
</gene>
<dbReference type="PANTHER" id="PTHR36510:SF1">
    <property type="entry name" value="GLUTAMATE--CYSTEINE LIGASE 2-RELATED"/>
    <property type="match status" value="1"/>
</dbReference>
<dbReference type="EC" id="6.3.2.2" evidence="5"/>